<organism evidence="3">
    <name type="scientific">Brassica cretica</name>
    <name type="common">Mustard</name>
    <dbReference type="NCBI Taxonomy" id="69181"/>
    <lineage>
        <taxon>Eukaryota</taxon>
        <taxon>Viridiplantae</taxon>
        <taxon>Streptophyta</taxon>
        <taxon>Embryophyta</taxon>
        <taxon>Tracheophyta</taxon>
        <taxon>Spermatophyta</taxon>
        <taxon>Magnoliopsida</taxon>
        <taxon>eudicotyledons</taxon>
        <taxon>Gunneridae</taxon>
        <taxon>Pentapetalae</taxon>
        <taxon>rosids</taxon>
        <taxon>malvids</taxon>
        <taxon>Brassicales</taxon>
        <taxon>Brassicaceae</taxon>
        <taxon>Brassiceae</taxon>
        <taxon>Brassica</taxon>
    </lineage>
</organism>
<reference evidence="3" key="1">
    <citation type="submission" date="2019-12" db="EMBL/GenBank/DDBJ databases">
        <title>Genome sequencing and annotation of Brassica cretica.</title>
        <authorList>
            <person name="Studholme D.J."/>
            <person name="Sarris P.F."/>
        </authorList>
    </citation>
    <scope>NUCLEOTIDE SEQUENCE</scope>
    <source>
        <strain evidence="3">PFS-102/07</strain>
        <tissue evidence="3">Leaf</tissue>
    </source>
</reference>
<comment type="caution">
    <text evidence="3">The sequence shown here is derived from an EMBL/GenBank/DDBJ whole genome shotgun (WGS) entry which is preliminary data.</text>
</comment>
<dbReference type="EMBL" id="QGKY02001925">
    <property type="protein sequence ID" value="KAF2544800.1"/>
    <property type="molecule type" value="Genomic_DNA"/>
</dbReference>
<dbReference type="GO" id="GO:0009702">
    <property type="term" value="F:L-arabinokinase activity"/>
    <property type="evidence" value="ECO:0007669"/>
    <property type="project" value="TreeGrafter"/>
</dbReference>
<dbReference type="AlphaFoldDB" id="A0A8S9GHJ9"/>
<keyword evidence="1" id="KW-0547">Nucleotide-binding</keyword>
<dbReference type="SUPFAM" id="SSF54211">
    <property type="entry name" value="Ribosomal protein S5 domain 2-like"/>
    <property type="match status" value="1"/>
</dbReference>
<accession>A0A8S9GHJ9</accession>
<dbReference type="GO" id="GO:0005524">
    <property type="term" value="F:ATP binding"/>
    <property type="evidence" value="ECO:0007669"/>
    <property type="project" value="UniProtKB-KW"/>
</dbReference>
<dbReference type="GO" id="GO:0004335">
    <property type="term" value="F:galactokinase activity"/>
    <property type="evidence" value="ECO:0007669"/>
    <property type="project" value="TreeGrafter"/>
</dbReference>
<evidence type="ECO:0000256" key="1">
    <source>
        <dbReference type="ARBA" id="ARBA00022741"/>
    </source>
</evidence>
<name>A0A8S9GHJ9_BRACR</name>
<dbReference type="PANTHER" id="PTHR10457">
    <property type="entry name" value="MEVALONATE KINASE/GALACTOKINASE"/>
    <property type="match status" value="1"/>
</dbReference>
<evidence type="ECO:0000313" key="3">
    <source>
        <dbReference type="EMBL" id="KAF2544800.1"/>
    </source>
</evidence>
<dbReference type="GO" id="GO:0006012">
    <property type="term" value="P:galactose metabolic process"/>
    <property type="evidence" value="ECO:0007669"/>
    <property type="project" value="TreeGrafter"/>
</dbReference>
<evidence type="ECO:0000256" key="2">
    <source>
        <dbReference type="ARBA" id="ARBA00022840"/>
    </source>
</evidence>
<dbReference type="Gene3D" id="3.30.230.10">
    <property type="match status" value="1"/>
</dbReference>
<dbReference type="InterPro" id="IPR014721">
    <property type="entry name" value="Ribsml_uS5_D2-typ_fold_subgr"/>
</dbReference>
<dbReference type="GO" id="GO:0005829">
    <property type="term" value="C:cytosol"/>
    <property type="evidence" value="ECO:0007669"/>
    <property type="project" value="TreeGrafter"/>
</dbReference>
<gene>
    <name evidence="3" type="ORF">F2Q70_00022739</name>
</gene>
<protein>
    <submittedName>
        <fullName evidence="3">Uncharacterized protein</fullName>
    </submittedName>
</protein>
<dbReference type="PANTHER" id="PTHR10457:SF35">
    <property type="entry name" value="L-ARABINOKINASE"/>
    <property type="match status" value="1"/>
</dbReference>
<dbReference type="InterPro" id="IPR020568">
    <property type="entry name" value="Ribosomal_Su5_D2-typ_SF"/>
</dbReference>
<keyword evidence="2" id="KW-0067">ATP-binding</keyword>
<sequence>MIFFGLRCRFSPKAISKAIRRKPYRDRVPPFSSPDHLVRIRVSAPEILLYSAKKAENHIVGAPCGVMDQMTSSCGEANKLLAMICQLAEVIGLVKIPNHVRFWGIDSGIRHRNAITDVATS</sequence>
<proteinExistence type="predicted"/>